<dbReference type="FunFam" id="3.10.490.20:FF:000004">
    <property type="entry name" value="Cytoplasmic dynein heavy chain 2"/>
    <property type="match status" value="1"/>
</dbReference>
<keyword evidence="9" id="KW-0243">Dynein</keyword>
<dbReference type="Pfam" id="PF12781">
    <property type="entry name" value="AAA_9"/>
    <property type="match status" value="1"/>
</dbReference>
<dbReference type="FunFam" id="3.40.50.300:FF:000122">
    <property type="entry name" value="Cytoplasmic dynein 1 heavy chain"/>
    <property type="match status" value="1"/>
</dbReference>
<evidence type="ECO:0000256" key="3">
    <source>
        <dbReference type="ARBA" id="ARBA00022490"/>
    </source>
</evidence>
<dbReference type="FunFam" id="1.10.8.710:FF:000005">
    <property type="entry name" value="Cytoplasmic dynein heavy chain 1"/>
    <property type="match status" value="1"/>
</dbReference>
<protein>
    <submittedName>
        <fullName evidence="15">Intein-containing cytoplasmic dynein 1 heavy chain 1</fullName>
    </submittedName>
</protein>
<dbReference type="FunFam" id="3.40.50.300:FF:000373">
    <property type="entry name" value="Cytoplasmic dynein heavy chain 2"/>
    <property type="match status" value="1"/>
</dbReference>
<keyword evidence="12" id="KW-0206">Cytoskeleton</keyword>
<dbReference type="Pfam" id="PF18198">
    <property type="entry name" value="AAA_lid_11"/>
    <property type="match status" value="1"/>
</dbReference>
<dbReference type="PANTHER" id="PTHR45703">
    <property type="entry name" value="DYNEIN HEAVY CHAIN"/>
    <property type="match status" value="1"/>
</dbReference>
<comment type="similarity">
    <text evidence="2">Belongs to the dynein heavy chain family.</text>
</comment>
<dbReference type="Pfam" id="PF12780">
    <property type="entry name" value="AAA_8"/>
    <property type="match status" value="2"/>
</dbReference>
<evidence type="ECO:0000256" key="13">
    <source>
        <dbReference type="SAM" id="Coils"/>
    </source>
</evidence>
<evidence type="ECO:0000256" key="6">
    <source>
        <dbReference type="ARBA" id="ARBA00022813"/>
    </source>
</evidence>
<dbReference type="Pfam" id="PF12774">
    <property type="entry name" value="AAA_6"/>
    <property type="match status" value="1"/>
</dbReference>
<keyword evidence="11" id="KW-0505">Motor protein</keyword>
<gene>
    <name evidence="15" type="ORF">M0811_12199</name>
</gene>
<dbReference type="Gene3D" id="3.40.50.300">
    <property type="entry name" value="P-loop containing nucleotide triphosphate hydrolases"/>
    <property type="match status" value="8"/>
</dbReference>
<accession>A0A9Q0R6A5</accession>
<dbReference type="InterPro" id="IPR035706">
    <property type="entry name" value="AAA_9"/>
</dbReference>
<dbReference type="InterPro" id="IPR041466">
    <property type="entry name" value="Dynein_AAA5_ext"/>
</dbReference>
<dbReference type="GO" id="GO:0007018">
    <property type="term" value="P:microtubule-based movement"/>
    <property type="evidence" value="ECO:0007669"/>
    <property type="project" value="InterPro"/>
</dbReference>
<dbReference type="InterPro" id="IPR004042">
    <property type="entry name" value="Intein_endonuc_central"/>
</dbReference>
<dbReference type="CDD" id="cd06503">
    <property type="entry name" value="ATP-synt_Fo_b"/>
    <property type="match status" value="1"/>
</dbReference>
<organism evidence="15 16">
    <name type="scientific">Anaeramoeba ignava</name>
    <name type="common">Anaerobic marine amoeba</name>
    <dbReference type="NCBI Taxonomy" id="1746090"/>
    <lineage>
        <taxon>Eukaryota</taxon>
        <taxon>Metamonada</taxon>
        <taxon>Anaeramoebidae</taxon>
        <taxon>Anaeramoeba</taxon>
    </lineage>
</organism>
<dbReference type="Gene3D" id="1.10.8.710">
    <property type="match status" value="1"/>
</dbReference>
<evidence type="ECO:0000256" key="4">
    <source>
        <dbReference type="ARBA" id="ARBA00022701"/>
    </source>
</evidence>
<dbReference type="GO" id="GO:0051959">
    <property type="term" value="F:dynein light intermediate chain binding"/>
    <property type="evidence" value="ECO:0007669"/>
    <property type="project" value="InterPro"/>
</dbReference>
<dbReference type="Pfam" id="PF05203">
    <property type="entry name" value="Hom_end_hint"/>
    <property type="match status" value="1"/>
</dbReference>
<dbReference type="InterPro" id="IPR041658">
    <property type="entry name" value="AAA_lid_11"/>
</dbReference>
<dbReference type="GO" id="GO:0030286">
    <property type="term" value="C:dynein complex"/>
    <property type="evidence" value="ECO:0007669"/>
    <property type="project" value="UniProtKB-KW"/>
</dbReference>
<feature type="domain" description="DOD-type homing endonuclease" evidence="14">
    <location>
        <begin position="735"/>
        <end position="832"/>
    </location>
</feature>
<keyword evidence="3" id="KW-0963">Cytoplasm</keyword>
<dbReference type="GO" id="GO:0005874">
    <property type="term" value="C:microtubule"/>
    <property type="evidence" value="ECO:0007669"/>
    <property type="project" value="UniProtKB-KW"/>
</dbReference>
<dbReference type="Pfam" id="PF18199">
    <property type="entry name" value="Dynein_C"/>
    <property type="match status" value="1"/>
</dbReference>
<evidence type="ECO:0000256" key="8">
    <source>
        <dbReference type="ARBA" id="ARBA00023000"/>
    </source>
</evidence>
<dbReference type="Gene3D" id="1.20.1270.280">
    <property type="match status" value="1"/>
</dbReference>
<dbReference type="GO" id="GO:0045505">
    <property type="term" value="F:dynein intermediate chain binding"/>
    <property type="evidence" value="ECO:0007669"/>
    <property type="project" value="InterPro"/>
</dbReference>
<dbReference type="FunFam" id="1.20.920.20:FF:000002">
    <property type="entry name" value="Cytoplasmic dynein 1 heavy chain"/>
    <property type="match status" value="1"/>
</dbReference>
<dbReference type="OrthoDB" id="14187at2759"/>
<dbReference type="PROSITE" id="PS50819">
    <property type="entry name" value="INTEIN_ENDONUCLEASE"/>
    <property type="match status" value="2"/>
</dbReference>
<evidence type="ECO:0000313" key="15">
    <source>
        <dbReference type="EMBL" id="KAJ5068892.1"/>
    </source>
</evidence>
<dbReference type="GO" id="GO:0005524">
    <property type="term" value="F:ATP binding"/>
    <property type="evidence" value="ECO:0007669"/>
    <property type="project" value="UniProtKB-KW"/>
</dbReference>
<dbReference type="SUPFAM" id="SSF52540">
    <property type="entry name" value="P-loop containing nucleoside triphosphate hydrolases"/>
    <property type="match status" value="3"/>
</dbReference>
<feature type="coiled-coil region" evidence="13">
    <location>
        <begin position="1841"/>
        <end position="1900"/>
    </location>
</feature>
<dbReference type="Gene3D" id="3.10.490.20">
    <property type="match status" value="1"/>
</dbReference>
<evidence type="ECO:0000256" key="2">
    <source>
        <dbReference type="ARBA" id="ARBA00008887"/>
    </source>
</evidence>
<evidence type="ECO:0000259" key="14">
    <source>
        <dbReference type="PROSITE" id="PS50819"/>
    </source>
</evidence>
<keyword evidence="4" id="KW-0493">Microtubule</keyword>
<dbReference type="FunFam" id="3.40.50.300:FF:000517">
    <property type="entry name" value="Cytoplasmic dynein heavy chain 1"/>
    <property type="match status" value="1"/>
</dbReference>
<dbReference type="GO" id="GO:0008569">
    <property type="term" value="F:minus-end-directed microtubule motor activity"/>
    <property type="evidence" value="ECO:0007669"/>
    <property type="project" value="InterPro"/>
</dbReference>
<evidence type="ECO:0000256" key="9">
    <source>
        <dbReference type="ARBA" id="ARBA00023017"/>
    </source>
</evidence>
<dbReference type="InterPro" id="IPR006141">
    <property type="entry name" value="Intein_N"/>
</dbReference>
<dbReference type="InterPro" id="IPR024743">
    <property type="entry name" value="Dynein_HC_stalk"/>
</dbReference>
<comment type="subcellular location">
    <subcellularLocation>
        <location evidence="1">Cytoplasm</location>
        <location evidence="1">Cytoskeleton</location>
    </subcellularLocation>
</comment>
<dbReference type="InterPro" id="IPR024317">
    <property type="entry name" value="Dynein_heavy_chain_D4_dom"/>
</dbReference>
<dbReference type="InterPro" id="IPR004273">
    <property type="entry name" value="Dynein_heavy_D6_P-loop"/>
</dbReference>
<dbReference type="InterPro" id="IPR043160">
    <property type="entry name" value="Dynein_C_barrel"/>
</dbReference>
<reference evidence="15" key="1">
    <citation type="submission" date="2022-10" db="EMBL/GenBank/DDBJ databases">
        <title>Novel sulphate-reducing endosymbionts in the free-living metamonad Anaeramoeba.</title>
        <authorList>
            <person name="Jerlstrom-Hultqvist J."/>
            <person name="Cepicka I."/>
            <person name="Gallot-Lavallee L."/>
            <person name="Salas-Leiva D."/>
            <person name="Curtis B.A."/>
            <person name="Zahonova K."/>
            <person name="Pipaliya S."/>
            <person name="Dacks J."/>
            <person name="Roger A.J."/>
        </authorList>
    </citation>
    <scope>NUCLEOTIDE SEQUENCE</scope>
    <source>
        <strain evidence="15">BMAN</strain>
    </source>
</reference>
<dbReference type="InterPro" id="IPR042219">
    <property type="entry name" value="AAA_lid_11_sf"/>
</dbReference>
<dbReference type="Gene3D" id="1.20.920.30">
    <property type="match status" value="1"/>
</dbReference>
<dbReference type="InterPro" id="IPR041228">
    <property type="entry name" value="Dynein_C"/>
</dbReference>
<evidence type="ECO:0000256" key="12">
    <source>
        <dbReference type="ARBA" id="ARBA00023212"/>
    </source>
</evidence>
<dbReference type="FunFam" id="1.10.8.720:FF:000003">
    <property type="entry name" value="Cytoplasmic dynein heavy chain 2"/>
    <property type="match status" value="1"/>
</dbReference>
<feature type="coiled-coil region" evidence="13">
    <location>
        <begin position="2055"/>
        <end position="2110"/>
    </location>
</feature>
<dbReference type="SUPFAM" id="SSF55608">
    <property type="entry name" value="Homing endonucleases"/>
    <property type="match status" value="2"/>
</dbReference>
<dbReference type="Gene3D" id="1.20.920.20">
    <property type="match status" value="2"/>
</dbReference>
<dbReference type="Gene3D" id="1.10.472.130">
    <property type="match status" value="1"/>
</dbReference>
<dbReference type="Gene3D" id="1.10.8.1220">
    <property type="match status" value="1"/>
</dbReference>
<feature type="domain" description="DOD-type homing endonuclease" evidence="14">
    <location>
        <begin position="1436"/>
        <end position="1513"/>
    </location>
</feature>
<comment type="caution">
    <text evidence="15">The sequence shown here is derived from an EMBL/GenBank/DDBJ whole genome shotgun (WGS) entry which is preliminary data.</text>
</comment>
<dbReference type="Pfam" id="PF03028">
    <property type="entry name" value="Dynein_heavy"/>
    <property type="match status" value="1"/>
</dbReference>
<dbReference type="Pfam" id="PF12775">
    <property type="entry name" value="AAA_7"/>
    <property type="match status" value="1"/>
</dbReference>
<evidence type="ECO:0000256" key="1">
    <source>
        <dbReference type="ARBA" id="ARBA00004245"/>
    </source>
</evidence>
<dbReference type="Pfam" id="PF12777">
    <property type="entry name" value="MT"/>
    <property type="match status" value="1"/>
</dbReference>
<keyword evidence="16" id="KW-1185">Reference proteome</keyword>
<evidence type="ECO:0000256" key="7">
    <source>
        <dbReference type="ARBA" id="ARBA00022840"/>
    </source>
</evidence>
<dbReference type="SUPFAM" id="SSF51294">
    <property type="entry name" value="Hedgehog/intein (Hint) domain"/>
    <property type="match status" value="2"/>
</dbReference>
<sequence>MLSAVSQQIQTIQLSLKEQLKEVELIGRNVKINPNMGIFITMNPGYTGRVQLPENLKTLFRTISVVKPDRELIAQVMLFSQGFKTAEQLSGKVVPLFNLCADQLSPQKHYDFGLRALKSVLVSAGNIKRLEIKDKKQDEVKDKKQLGEEEKSVVIKSICETVIPKLVADDIPLLHSLLSDVFPGALPIELEMAELRNVIYDICKKHYLVPGNRWIEKMLQLFQLQKIHHGVMMVGPSGSGKSTAWKILLEALERVEGIKSQSHVIDPKAITKEELFGVLDPTTREWTDGIFTHILRKIVDNVRGESNMRHWIIFDGDVDSIWVENLNSVLDDNKILTLPNGERVALTPNVRVMFEVQDLRYATPATVSRCGMVWFSDDIISLDMNFAHYLEKTKHVPLLESEKTGFEEQLSDEKEKNEELLRTQEICVDALKKYFDSNGVVIKAIDYASKKQNVMDFTNLRSLTSAFSLLDQGINHIHEYNSTHSGFQWKRNISKKYVTKRLLFSLIWGFGGSMSLQDREEFGTFLLNNCDIQGPEDKMHPLIDFEVQIEDGEWALWKNRVPNLEIETYMVASSDVVIPTVDTLRHEEVVNSWLKDHLPLILCGPPGSGKSLRNSATVYTPNGPKINGKLKIGDVVCTPDGKTSKIIGIYPQGKLHVYRVKFEDGDFVDCSADHLWTVNDHSNYKKQKFVLTTQQIIDNLQIIPTIPERKGARFSIDTPKPILFMERNVPFDPYLLGVLIGKEEIYIGNENIEKQNHYKEILEELGLLNQPKDKLFIPQDYIFNSKEIRLEIIKGLLDSNSSINYKDNSIIFKCKSTKLSQDFKKVIQSLGGMCSIETNSNKTNLCKIFYKTPKELFKLSKNKDKIGEPSPFVFERRIISIECVGEDECTCITIDHPEELYLTDNFVVTHNTMTLYSTLRSLPNFEVVGINFSSATTPELVMKTLTHYCKYQKTPNGVILEPTKLDKWLVIFCDEINLPKQDRYGTQKVITFLRQLVERGGFWRISDYQWVTTRRIQFVGACNPPTMVGRVPLSHRFLRHAPVILVDYPSADSLKQIYGTFNRAVLRLCPTLRSNARSLTDAMVEFYSLSQQRFTQDMQPHYVYSPRELSRWTRSLREILKPLGGDLDLDGLVRIFVHEGLRLFQDRLVYKEERDWTDEQLDSVSKKYFPGIREKTLERPILFSDWLSKDYMDVDREKLREHVKARLKVFYEEELNVKLVLFNEALDHILRIDRVLKQPQGHCLLIGSSGAGKCLDPNTPVMLYNGKSKLAKNIKVNDQLMGDDSNPRNVLSICKGRENMYRIKQSNGDEYIVNEPHILSLKLTINSILNHEKDLKRYSVLYFENHCEKIKYFNYGKKRKLSESKSFTSSLNALHFANKFINQILESKKYNHKGDVIDIAVIDYIKKPQIWKKYHVGFKVPIQFNSNPNIPIDPYNLGIYLGMENNKSDEEIKIPQCYKINDRETRLNILAGLIDSNDEIIYDEMNNCYNIPINENQEELYKDIQFISRSLGFSCEKEKEKIIISGNEIEEIPVRNPNKKIRNQNKIQNSNLESEIEVELIGEGDYCGFEIDGNRRFLLGDFTVTHNTVLSRFVAWMNGLSVFQIKISRKYTLFDFDEDLRVVMKRAGIKGEKICFIFDESNILETSFLERMNALLASGEVPGLFEGDEMGALMNQCREAAQSDGAILDTNDELFNWFTKQVQNNLHIVFTMNPATGDFSNRAATSPALFNRCVLDWFGDWSPSAMYQVGYEFTKDLNLENPNYFPPISFPHEFDAKDNFPDSPNHRESIVSSFVTIHKSVEKSSKKLQKTQGRSNYVTPRHYLDFITHYLNLFNEKRSSLEEQQHHLDVGLKKMKETEEEVAKLQLKLKQKEKELESKNEEAEAKLKQMVKDQQEAEAKRKASLEIQTKLEEQNKEIAAQQKIAMDDLSKAEPAVLAAKKSVNSIKKSHLEELKSMSNPPELVKMTLQAVSQFLGSKETSWGEIRRLLRKDDFIPSVVNFDTNSMTSKARDLVSKALADPKFTFENVNRASRACGPMQKWLEAQVQYSVVLEKVDPLKKQVASLEEKANILRDKQKELNDMIENLEKSIQRYTEEYAQLISQTQEIKSEMNLVSQKVERSIALMKSLSSEQERWSLESQSFQQQMSTVPGDVLLSASFLTYIGFFDQHYRQVLMNIWKKHLMTVNIKYREGLSLIEYLSVPDDRLIWQSNSLPADDLCTENAIILTRFNRYPLVIDPSGQATEFLMRQFESSKITKTSFLDDSFMKNLESALRFGTAILLQDVENIDPILNPVLNKEFHKSGGGVVIRLGDQEIYFSPSFNLFMTTRDPSFNFTPDLCSRVTFCNFTVTLESLQAQCLNHILRNERPDIDQQRSDILKLQGEYKVRLRNLEKSLLDALNKVEGNILDDDSVFNSLERLKTEAAEVAEKANQADQTLANITKISAKYEPFALSSSRIYFTLEQLSSIHYLYQYSLNFFLGIFFNVVNTMNQNIMNVQDYEERLKILTHDLFKVIYRRVSYGLLHKDRLTFALRLAQIYLKQMGQDFDEEEMNLLLRSDIILSPNKLQDKIDNSYYNIPESVIPSSQIKYLQIISELPSFKDLPSHIRKNQSEWKNFIKSANPESNIPENWETTKTTTNWIFRLLLLKFFRPDRVLSGTSSLIETVFGYNIQSIPELNLKNVIEKESNAREPLLLCTQPGYDPSTRVDELANELGVKKQSIAIGSQESYHHAEQAIETAAKIGSWVLIKNVHLAPPWLNQIEKRVRNINPEPGFRLFMTSEFNPKLPVNFLRLCQIFVFEAPPGIKANLSHTFSLLSSKRVNRAPVERARMHFILSWLHAVIQERLRYVPLGWSKIYEFNEADQRCSLDSIDYWVGSVAKGRSNVDPEKIPWIAIRTILGQVMYGGRIDNDFDQRLLDSMLEKLFVPKSYSLNFKLIEYDSLTEDGFDKFSLEIPEGTKMEHFADWIEKLPKNENPAWLGLPAKAELLLLANQGKETLGNFLKMENIYEEEKSDIEKEKKEDRRPSWMKKLEKSTREWIDILPKSLDSLKKTESSIKDPLFRCFNREIIIGKKLLNKVREDLEKILLLCQGKQKHTNYLRGLIRDLTQATIPSSWRVYSVANIPVGIWIVDFSKRIKQLQKIILSKNYCLDGIWLGGLFSPEAFITATRQSAAQSNMWSLETLKLEIEIGKFTQSKFKNTSFFVDDFTLEGAIWKNNCLAISSDISNPLPRVQLRWVPNQENELNVKSKVGSDLINLPVYLNNTRKELLFSLDLTTPKDVPIQTWYQRGTALIVWSSPD</sequence>
<dbReference type="InterPro" id="IPR036844">
    <property type="entry name" value="Hint_dom_sf"/>
</dbReference>
<dbReference type="Pfam" id="PF22597">
    <property type="entry name" value="DYN_lid"/>
    <property type="match status" value="1"/>
</dbReference>
<keyword evidence="5" id="KW-0547">Nucleotide-binding</keyword>
<keyword evidence="7" id="KW-0067">ATP-binding</keyword>
<dbReference type="InterPro" id="IPR035699">
    <property type="entry name" value="AAA_6"/>
</dbReference>
<dbReference type="Gene3D" id="1.10.8.720">
    <property type="entry name" value="Region D6 of dynein motor"/>
    <property type="match status" value="1"/>
</dbReference>
<dbReference type="InterPro" id="IPR027434">
    <property type="entry name" value="Homing_endonucl"/>
</dbReference>
<evidence type="ECO:0000256" key="10">
    <source>
        <dbReference type="ARBA" id="ARBA00023054"/>
    </source>
</evidence>
<dbReference type="InterPro" id="IPR027417">
    <property type="entry name" value="P-loop_NTPase"/>
</dbReference>
<dbReference type="InterPro" id="IPR026983">
    <property type="entry name" value="DHC"/>
</dbReference>
<keyword evidence="8" id="KW-0651">Protein splicing</keyword>
<dbReference type="GO" id="GO:0016539">
    <property type="term" value="P:intein-mediated protein splicing"/>
    <property type="evidence" value="ECO:0007669"/>
    <property type="project" value="InterPro"/>
</dbReference>
<dbReference type="Gene3D" id="6.10.140.1060">
    <property type="match status" value="1"/>
</dbReference>
<dbReference type="Proteomes" id="UP001149090">
    <property type="component" value="Unassembled WGS sequence"/>
</dbReference>
<dbReference type="InterPro" id="IPR043157">
    <property type="entry name" value="Dynein_AAA1S"/>
</dbReference>
<dbReference type="InterPro" id="IPR054354">
    <property type="entry name" value="DYNC2H1-like_lid"/>
</dbReference>
<evidence type="ECO:0000256" key="11">
    <source>
        <dbReference type="ARBA" id="ARBA00023175"/>
    </source>
</evidence>
<keyword evidence="10 13" id="KW-0175">Coiled coil</keyword>
<dbReference type="Gene3D" id="2.170.16.10">
    <property type="entry name" value="Hedgehog/Intein (Hint) domain"/>
    <property type="match status" value="1"/>
</dbReference>
<dbReference type="Pfam" id="PF17852">
    <property type="entry name" value="Dynein_AAA_lid"/>
    <property type="match status" value="1"/>
</dbReference>
<dbReference type="EMBL" id="JAPDFW010000112">
    <property type="protein sequence ID" value="KAJ5068892.1"/>
    <property type="molecule type" value="Genomic_DNA"/>
</dbReference>
<dbReference type="PANTHER" id="PTHR45703:SF36">
    <property type="entry name" value="DYNEIN HEAVY CHAIN, CYTOPLASMIC"/>
    <property type="match status" value="1"/>
</dbReference>
<proteinExistence type="inferred from homology"/>
<dbReference type="Gene3D" id="3.10.28.10">
    <property type="entry name" value="Homing endonucleases"/>
    <property type="match status" value="2"/>
</dbReference>
<dbReference type="FunFam" id="1.20.1270.280:FF:000004">
    <property type="entry name" value="Cytoplasmic dynein heavy chain 2"/>
    <property type="match status" value="1"/>
</dbReference>
<keyword evidence="6" id="KW-0068">Autocatalytic cleavage</keyword>
<dbReference type="GO" id="GO:0004519">
    <property type="term" value="F:endonuclease activity"/>
    <property type="evidence" value="ECO:0007669"/>
    <property type="project" value="InterPro"/>
</dbReference>
<dbReference type="InterPro" id="IPR007868">
    <property type="entry name" value="Hom_end_hint"/>
</dbReference>
<dbReference type="PROSITE" id="PS50817">
    <property type="entry name" value="INTEIN_N_TER"/>
    <property type="match status" value="1"/>
</dbReference>
<evidence type="ECO:0000256" key="5">
    <source>
        <dbReference type="ARBA" id="ARBA00022741"/>
    </source>
</evidence>
<name>A0A9Q0R6A5_ANAIG</name>
<evidence type="ECO:0000313" key="16">
    <source>
        <dbReference type="Proteomes" id="UP001149090"/>
    </source>
</evidence>